<evidence type="ECO:0000256" key="1">
    <source>
        <dbReference type="ARBA" id="ARBA00004852"/>
    </source>
</evidence>
<dbReference type="GO" id="GO:0005829">
    <property type="term" value="C:cytosol"/>
    <property type="evidence" value="ECO:0007669"/>
    <property type="project" value="TreeGrafter"/>
</dbReference>
<dbReference type="GO" id="GO:0006520">
    <property type="term" value="P:amino acid metabolic process"/>
    <property type="evidence" value="ECO:0007669"/>
    <property type="project" value="InterPro"/>
</dbReference>
<dbReference type="GO" id="GO:0004070">
    <property type="term" value="F:aspartate carbamoyltransferase activity"/>
    <property type="evidence" value="ECO:0007669"/>
    <property type="project" value="UniProtKB-UniRule"/>
</dbReference>
<name>A0A511TAD9_MYXFU</name>
<dbReference type="Pfam" id="PF02729">
    <property type="entry name" value="OTCace_N"/>
    <property type="match status" value="1"/>
</dbReference>
<feature type="binding site" evidence="7">
    <location>
        <position position="272"/>
    </location>
    <ligand>
        <name>carbamoyl phosphate</name>
        <dbReference type="ChEBI" id="CHEBI:58228"/>
    </ligand>
</feature>
<evidence type="ECO:0000313" key="10">
    <source>
        <dbReference type="EMBL" id="GEN10553.1"/>
    </source>
</evidence>
<comment type="caution">
    <text evidence="10">The sequence shown here is derived from an EMBL/GenBank/DDBJ whole genome shotgun (WGS) entry which is preliminary data.</text>
</comment>
<dbReference type="PROSITE" id="PS00097">
    <property type="entry name" value="CARBAMOYLTRANSFERASE"/>
    <property type="match status" value="1"/>
</dbReference>
<evidence type="ECO:0000259" key="8">
    <source>
        <dbReference type="Pfam" id="PF00185"/>
    </source>
</evidence>
<dbReference type="InterPro" id="IPR036901">
    <property type="entry name" value="Asp/Orn_carbamoylTrfase_sf"/>
</dbReference>
<evidence type="ECO:0000313" key="11">
    <source>
        <dbReference type="Proteomes" id="UP000321514"/>
    </source>
</evidence>
<dbReference type="Proteomes" id="UP000321514">
    <property type="component" value="Unassembled WGS sequence"/>
</dbReference>
<keyword evidence="4 7" id="KW-0665">Pyrimidine biosynthesis</keyword>
<feature type="binding site" evidence="7">
    <location>
        <position position="273"/>
    </location>
    <ligand>
        <name>carbamoyl phosphate</name>
        <dbReference type="ChEBI" id="CHEBI:58228"/>
    </ligand>
</feature>
<dbReference type="InterPro" id="IPR006130">
    <property type="entry name" value="Asp/Orn_carbamoylTrfase"/>
</dbReference>
<feature type="binding site" evidence="7">
    <location>
        <position position="116"/>
    </location>
    <ligand>
        <name>carbamoyl phosphate</name>
        <dbReference type="ChEBI" id="CHEBI:58228"/>
    </ligand>
</feature>
<feature type="domain" description="Aspartate/ornithine carbamoyltransferase carbamoyl-P binding" evidence="9">
    <location>
        <begin position="17"/>
        <end position="157"/>
    </location>
</feature>
<dbReference type="STRING" id="1334629.MFUL124B02_23860"/>
<feature type="binding site" evidence="7">
    <location>
        <position position="67"/>
    </location>
    <ligand>
        <name>carbamoyl phosphate</name>
        <dbReference type="ChEBI" id="CHEBI:58228"/>
    </ligand>
</feature>
<dbReference type="InterPro" id="IPR006132">
    <property type="entry name" value="Asp/Orn_carbamoyltranf_P-bd"/>
</dbReference>
<dbReference type="NCBIfam" id="NF002032">
    <property type="entry name" value="PRK00856.1"/>
    <property type="match status" value="1"/>
</dbReference>
<feature type="binding site" evidence="7">
    <location>
        <position position="177"/>
    </location>
    <ligand>
        <name>L-aspartate</name>
        <dbReference type="ChEBI" id="CHEBI:29991"/>
    </ligand>
</feature>
<evidence type="ECO:0000256" key="6">
    <source>
        <dbReference type="ARBA" id="ARBA00048859"/>
    </source>
</evidence>
<protein>
    <recommendedName>
        <fullName evidence="7">Aspartate carbamoyltransferase</fullName>
        <ecNumber evidence="7">2.1.3.2</ecNumber>
    </recommendedName>
    <alternativeName>
        <fullName evidence="7">Aspartate transcarbamylase</fullName>
        <shortName evidence="7">ATCase</shortName>
    </alternativeName>
</protein>
<evidence type="ECO:0000259" key="9">
    <source>
        <dbReference type="Pfam" id="PF02729"/>
    </source>
</evidence>
<feature type="binding site" evidence="7">
    <location>
        <position position="144"/>
    </location>
    <ligand>
        <name>carbamoyl phosphate</name>
        <dbReference type="ChEBI" id="CHEBI:58228"/>
    </ligand>
</feature>
<dbReference type="SUPFAM" id="SSF53671">
    <property type="entry name" value="Aspartate/ornithine carbamoyltransferase"/>
    <property type="match status" value="1"/>
</dbReference>
<evidence type="ECO:0000256" key="3">
    <source>
        <dbReference type="ARBA" id="ARBA00022679"/>
    </source>
</evidence>
<dbReference type="PANTHER" id="PTHR45753:SF6">
    <property type="entry name" value="ASPARTATE CARBAMOYLTRANSFERASE"/>
    <property type="match status" value="1"/>
</dbReference>
<dbReference type="PRINTS" id="PR00101">
    <property type="entry name" value="ATCASE"/>
</dbReference>
<dbReference type="PANTHER" id="PTHR45753">
    <property type="entry name" value="ORNITHINE CARBAMOYLTRANSFERASE, MITOCHONDRIAL"/>
    <property type="match status" value="1"/>
</dbReference>
<dbReference type="Pfam" id="PF00185">
    <property type="entry name" value="OTCace"/>
    <property type="match status" value="1"/>
</dbReference>
<feature type="binding site" evidence="7">
    <location>
        <position position="94"/>
    </location>
    <ligand>
        <name>L-aspartate</name>
        <dbReference type="ChEBI" id="CHEBI:29991"/>
    </ligand>
</feature>
<dbReference type="InterPro" id="IPR006131">
    <property type="entry name" value="Asp_carbamoyltransf_Asp/Orn-bd"/>
</dbReference>
<accession>A0A511TAD9</accession>
<evidence type="ECO:0000256" key="5">
    <source>
        <dbReference type="ARBA" id="ARBA00043884"/>
    </source>
</evidence>
<gene>
    <name evidence="7" type="primary">pyrB</name>
    <name evidence="10" type="ORF">MFU01_55900</name>
</gene>
<dbReference type="GO" id="GO:0006207">
    <property type="term" value="P:'de novo' pyrimidine nucleobase biosynthetic process"/>
    <property type="evidence" value="ECO:0007669"/>
    <property type="project" value="InterPro"/>
</dbReference>
<comment type="pathway">
    <text evidence="1 7">Pyrimidine metabolism; UMP biosynthesis via de novo pathway; (S)-dihydroorotate from bicarbonate: step 2/3.</text>
</comment>
<dbReference type="EMBL" id="BJXR01000039">
    <property type="protein sequence ID" value="GEN10553.1"/>
    <property type="molecule type" value="Genomic_DNA"/>
</dbReference>
<feature type="binding site" evidence="7">
    <location>
        <position position="66"/>
    </location>
    <ligand>
        <name>carbamoyl phosphate</name>
        <dbReference type="ChEBI" id="CHEBI:58228"/>
    </ligand>
</feature>
<comment type="subunit">
    <text evidence="7">Heterododecamer (2C3:3R2) of six catalytic PyrB chains organized as two trimers (C3), and six regulatory PyrI chains organized as three dimers (R2).</text>
</comment>
<reference evidence="10 11" key="1">
    <citation type="submission" date="2019-07" db="EMBL/GenBank/DDBJ databases">
        <title>Whole genome shotgun sequence of Myxococcus fulvus NBRC 100333.</title>
        <authorList>
            <person name="Hosoyama A."/>
            <person name="Uohara A."/>
            <person name="Ohji S."/>
            <person name="Ichikawa N."/>
        </authorList>
    </citation>
    <scope>NUCLEOTIDE SEQUENCE [LARGE SCALE GENOMIC DNA]</scope>
    <source>
        <strain evidence="10 11">NBRC 100333</strain>
    </source>
</reference>
<dbReference type="PRINTS" id="PR00100">
    <property type="entry name" value="AOTCASE"/>
</dbReference>
<dbReference type="UniPathway" id="UPA00070">
    <property type="reaction ID" value="UER00116"/>
</dbReference>
<evidence type="ECO:0000256" key="7">
    <source>
        <dbReference type="HAMAP-Rule" id="MF_00001"/>
    </source>
</evidence>
<dbReference type="GO" id="GO:0044205">
    <property type="term" value="P:'de novo' UMP biosynthetic process"/>
    <property type="evidence" value="ECO:0007669"/>
    <property type="project" value="UniProtKB-UniRule"/>
</dbReference>
<organism evidence="10 11">
    <name type="scientific">Myxococcus fulvus</name>
    <dbReference type="NCBI Taxonomy" id="33"/>
    <lineage>
        <taxon>Bacteria</taxon>
        <taxon>Pseudomonadati</taxon>
        <taxon>Myxococcota</taxon>
        <taxon>Myxococcia</taxon>
        <taxon>Myxococcales</taxon>
        <taxon>Cystobacterineae</taxon>
        <taxon>Myxococcaceae</taxon>
        <taxon>Myxococcus</taxon>
    </lineage>
</organism>
<dbReference type="EC" id="2.1.3.2" evidence="7"/>
<dbReference type="AlphaFoldDB" id="A0A511TAD9"/>
<feature type="binding site" evidence="7">
    <location>
        <position position="231"/>
    </location>
    <ligand>
        <name>L-aspartate</name>
        <dbReference type="ChEBI" id="CHEBI:29991"/>
    </ligand>
</feature>
<keyword evidence="3 7" id="KW-0808">Transferase</keyword>
<comment type="function">
    <text evidence="5 7">Catalyzes the condensation of carbamoyl phosphate and aspartate to form carbamoyl aspartate and inorganic phosphate, the committed step in the de novo pyrimidine nucleotide biosynthesis pathway.</text>
</comment>
<dbReference type="NCBIfam" id="TIGR00670">
    <property type="entry name" value="asp_carb_tr"/>
    <property type="match status" value="1"/>
</dbReference>
<dbReference type="HAMAP" id="MF_00001">
    <property type="entry name" value="Asp_carb_tr"/>
    <property type="match status" value="1"/>
</dbReference>
<feature type="domain" description="Aspartate/ornithine carbamoyltransferase Asp/Orn-binding" evidence="8">
    <location>
        <begin position="164"/>
        <end position="309"/>
    </location>
</feature>
<evidence type="ECO:0000256" key="4">
    <source>
        <dbReference type="ARBA" id="ARBA00022975"/>
    </source>
</evidence>
<evidence type="ECO:0000256" key="2">
    <source>
        <dbReference type="ARBA" id="ARBA00008896"/>
    </source>
</evidence>
<dbReference type="GO" id="GO:0016597">
    <property type="term" value="F:amino acid binding"/>
    <property type="evidence" value="ECO:0007669"/>
    <property type="project" value="InterPro"/>
</dbReference>
<dbReference type="InterPro" id="IPR002082">
    <property type="entry name" value="Asp_carbamoyltransf"/>
</dbReference>
<proteinExistence type="inferred from homology"/>
<feature type="binding site" evidence="7">
    <location>
        <position position="147"/>
    </location>
    <ligand>
        <name>carbamoyl phosphate</name>
        <dbReference type="ChEBI" id="CHEBI:58228"/>
    </ligand>
</feature>
<dbReference type="FunFam" id="3.40.50.1370:FF:000007">
    <property type="entry name" value="Aspartate carbamoyltransferase"/>
    <property type="match status" value="1"/>
</dbReference>
<comment type="catalytic activity">
    <reaction evidence="6 7">
        <text>carbamoyl phosphate + L-aspartate = N-carbamoyl-L-aspartate + phosphate + H(+)</text>
        <dbReference type="Rhea" id="RHEA:20013"/>
        <dbReference type="ChEBI" id="CHEBI:15378"/>
        <dbReference type="ChEBI" id="CHEBI:29991"/>
        <dbReference type="ChEBI" id="CHEBI:32814"/>
        <dbReference type="ChEBI" id="CHEBI:43474"/>
        <dbReference type="ChEBI" id="CHEBI:58228"/>
        <dbReference type="EC" id="2.1.3.2"/>
    </reaction>
</comment>
<dbReference type="Gene3D" id="3.40.50.1370">
    <property type="entry name" value="Aspartate/ornithine carbamoyltransferase"/>
    <property type="match status" value="2"/>
</dbReference>
<sequence length="312" mass="33253">MLDAPHGPGYAAAPAMRHLLGIEGWRRDELEAVLDRARAHLPGGPDATHTLRGKVVANLFFEDSTRTRTSFHMAARGLGAGVLNWSPSGSSTSKGETLLDTARNIEATGPVAIVMRHRSSGAPHLVAKHVRCAVINAGDGTHEHPSQALLDAFTLRQRWGGLDGRTVLIVGDILHSRVARSNLWCLKALGARVVVCGPPTLMPPGLEALGAEVTHNLDAALPQADAVMCLRLQLERMGEAFLPSTKEYSRLFGLTAAREERMKAGALVMHPGPINRGLELAPSVADGARSVILEQVSNGVAVRRAILEVCTS</sequence>
<comment type="similarity">
    <text evidence="2 7">Belongs to the aspartate/ornithine carbamoyltransferase superfamily. ATCase family.</text>
</comment>